<keyword evidence="2" id="KW-1185">Reference proteome</keyword>
<evidence type="ECO:0008006" key="3">
    <source>
        <dbReference type="Google" id="ProtNLM"/>
    </source>
</evidence>
<protein>
    <recommendedName>
        <fullName evidence="3">Secreted protein</fullName>
    </recommendedName>
</protein>
<proteinExistence type="predicted"/>
<organism evidence="1 2">
    <name type="scientific">Ameca splendens</name>
    <dbReference type="NCBI Taxonomy" id="208324"/>
    <lineage>
        <taxon>Eukaryota</taxon>
        <taxon>Metazoa</taxon>
        <taxon>Chordata</taxon>
        <taxon>Craniata</taxon>
        <taxon>Vertebrata</taxon>
        <taxon>Euteleostomi</taxon>
        <taxon>Actinopterygii</taxon>
        <taxon>Neopterygii</taxon>
        <taxon>Teleostei</taxon>
        <taxon>Neoteleostei</taxon>
        <taxon>Acanthomorphata</taxon>
        <taxon>Ovalentaria</taxon>
        <taxon>Atherinomorphae</taxon>
        <taxon>Cyprinodontiformes</taxon>
        <taxon>Goodeidae</taxon>
        <taxon>Ameca</taxon>
    </lineage>
</organism>
<dbReference type="Proteomes" id="UP001469553">
    <property type="component" value="Unassembled WGS sequence"/>
</dbReference>
<accession>A0ABV0Z9Q5</accession>
<evidence type="ECO:0000313" key="1">
    <source>
        <dbReference type="EMBL" id="MEQ2302522.1"/>
    </source>
</evidence>
<gene>
    <name evidence="1" type="ORF">AMECASPLE_007600</name>
</gene>
<reference evidence="1 2" key="1">
    <citation type="submission" date="2021-06" db="EMBL/GenBank/DDBJ databases">
        <authorList>
            <person name="Palmer J.M."/>
        </authorList>
    </citation>
    <scope>NUCLEOTIDE SEQUENCE [LARGE SCALE GENOMIC DNA]</scope>
    <source>
        <strain evidence="1 2">AS_MEX2019</strain>
        <tissue evidence="1">Muscle</tissue>
    </source>
</reference>
<sequence length="124" mass="13749">MKPYFIVIFYFEIILLIKSLRTVVSVCVCVCEVIGRCVTWVHTRFMGSSCCGQSGDRSGLKGQLIMPPPQRGKMPVGKSCSIICFRLEQQDLLSAVNENLGSIHLFCQSKSCFGGKKTPAVRKL</sequence>
<name>A0ABV0Z9Q5_9TELE</name>
<comment type="caution">
    <text evidence="1">The sequence shown here is derived from an EMBL/GenBank/DDBJ whole genome shotgun (WGS) entry which is preliminary data.</text>
</comment>
<dbReference type="EMBL" id="JAHRIP010056818">
    <property type="protein sequence ID" value="MEQ2302522.1"/>
    <property type="molecule type" value="Genomic_DNA"/>
</dbReference>
<evidence type="ECO:0000313" key="2">
    <source>
        <dbReference type="Proteomes" id="UP001469553"/>
    </source>
</evidence>